<dbReference type="InterPro" id="IPR008920">
    <property type="entry name" value="TF_FadR/GntR_C"/>
</dbReference>
<evidence type="ECO:0000313" key="6">
    <source>
        <dbReference type="Proteomes" id="UP000594586"/>
    </source>
</evidence>
<dbReference type="RefSeq" id="WP_165004353.1">
    <property type="nucleotide sequence ID" value="NZ_CP064955.1"/>
</dbReference>
<dbReference type="PANTHER" id="PTHR43537">
    <property type="entry name" value="TRANSCRIPTIONAL REGULATOR, GNTR FAMILY"/>
    <property type="match status" value="1"/>
</dbReference>
<dbReference type="AlphaFoldDB" id="A0A7T0KN83"/>
<dbReference type="PROSITE" id="PS50949">
    <property type="entry name" value="HTH_GNTR"/>
    <property type="match status" value="1"/>
</dbReference>
<feature type="domain" description="HTH gntR-type" evidence="4">
    <location>
        <begin position="13"/>
        <end position="80"/>
    </location>
</feature>
<dbReference type="KEGG" id="cqn:G7Y29_08690"/>
<dbReference type="InterPro" id="IPR036388">
    <property type="entry name" value="WH-like_DNA-bd_sf"/>
</dbReference>
<name>A0A7T0KN83_9CORY</name>
<sequence length="236" mass="25709">MTRASENPSASAEPLLMNVLDTLGTEIISGILEEGRTFTLHDLSTRFGISRTVAREVMRALEQLGLVLSSRRVGIKVLPSSEWDVFDSAVIGWRWKADSERQLKELSELRFSVEPVAAVIAARCASEAEGAELVAMAEEMSELVKAGKREDFLATDLKFHTLILKASRNDMFHALAPSILHALEDSAHHDHQGTGLENDAVEAHLALAEAIVARDPDGAERASRAVMSDFTPCCCA</sequence>
<dbReference type="GO" id="GO:0003677">
    <property type="term" value="F:DNA binding"/>
    <property type="evidence" value="ECO:0007669"/>
    <property type="project" value="UniProtKB-KW"/>
</dbReference>
<dbReference type="SMART" id="SM00345">
    <property type="entry name" value="HTH_GNTR"/>
    <property type="match status" value="1"/>
</dbReference>
<keyword evidence="6" id="KW-1185">Reference proteome</keyword>
<accession>A0A7T0KN83</accession>
<dbReference type="Gene3D" id="1.20.120.530">
    <property type="entry name" value="GntR ligand-binding domain-like"/>
    <property type="match status" value="1"/>
</dbReference>
<evidence type="ECO:0000256" key="3">
    <source>
        <dbReference type="ARBA" id="ARBA00023163"/>
    </source>
</evidence>
<dbReference type="InterPro" id="IPR036390">
    <property type="entry name" value="WH_DNA-bd_sf"/>
</dbReference>
<keyword evidence="2" id="KW-0238">DNA-binding</keyword>
<organism evidence="5 6">
    <name type="scientific">Corynebacterium qintianiae</name>
    <dbReference type="NCBI Taxonomy" id="2709392"/>
    <lineage>
        <taxon>Bacteria</taxon>
        <taxon>Bacillati</taxon>
        <taxon>Actinomycetota</taxon>
        <taxon>Actinomycetes</taxon>
        <taxon>Mycobacteriales</taxon>
        <taxon>Corynebacteriaceae</taxon>
        <taxon>Corynebacterium</taxon>
    </lineage>
</organism>
<dbReference type="Pfam" id="PF07729">
    <property type="entry name" value="FCD"/>
    <property type="match status" value="1"/>
</dbReference>
<dbReference type="Gene3D" id="1.10.10.10">
    <property type="entry name" value="Winged helix-like DNA-binding domain superfamily/Winged helix DNA-binding domain"/>
    <property type="match status" value="1"/>
</dbReference>
<keyword evidence="1" id="KW-0805">Transcription regulation</keyword>
<gene>
    <name evidence="5" type="ORF">G7Y29_08690</name>
</gene>
<evidence type="ECO:0000313" key="5">
    <source>
        <dbReference type="EMBL" id="QPK82923.1"/>
    </source>
</evidence>
<protein>
    <submittedName>
        <fullName evidence="5">FadR family transcriptional regulator</fullName>
    </submittedName>
</protein>
<evidence type="ECO:0000259" key="4">
    <source>
        <dbReference type="PROSITE" id="PS50949"/>
    </source>
</evidence>
<keyword evidence="3" id="KW-0804">Transcription</keyword>
<dbReference type="InterPro" id="IPR011711">
    <property type="entry name" value="GntR_C"/>
</dbReference>
<dbReference type="Proteomes" id="UP000594586">
    <property type="component" value="Chromosome"/>
</dbReference>
<evidence type="ECO:0000256" key="2">
    <source>
        <dbReference type="ARBA" id="ARBA00023125"/>
    </source>
</evidence>
<dbReference type="PANTHER" id="PTHR43537:SF44">
    <property type="entry name" value="GNTR FAMILY REGULATORY PROTEIN"/>
    <property type="match status" value="1"/>
</dbReference>
<evidence type="ECO:0000256" key="1">
    <source>
        <dbReference type="ARBA" id="ARBA00023015"/>
    </source>
</evidence>
<dbReference type="Pfam" id="PF00392">
    <property type="entry name" value="GntR"/>
    <property type="match status" value="1"/>
</dbReference>
<dbReference type="SUPFAM" id="SSF46785">
    <property type="entry name" value="Winged helix' DNA-binding domain"/>
    <property type="match status" value="1"/>
</dbReference>
<dbReference type="SMART" id="SM00895">
    <property type="entry name" value="FCD"/>
    <property type="match status" value="1"/>
</dbReference>
<dbReference type="GO" id="GO:0003700">
    <property type="term" value="F:DNA-binding transcription factor activity"/>
    <property type="evidence" value="ECO:0007669"/>
    <property type="project" value="InterPro"/>
</dbReference>
<dbReference type="SUPFAM" id="SSF48008">
    <property type="entry name" value="GntR ligand-binding domain-like"/>
    <property type="match status" value="1"/>
</dbReference>
<reference evidence="5 6" key="1">
    <citation type="submission" date="2020-11" db="EMBL/GenBank/DDBJ databases">
        <title>Corynebacterium sp. MC1420.</title>
        <authorList>
            <person name="Zhou J."/>
        </authorList>
    </citation>
    <scope>NUCLEOTIDE SEQUENCE [LARGE SCALE GENOMIC DNA]</scope>
    <source>
        <strain evidence="5 6">MC1420</strain>
    </source>
</reference>
<proteinExistence type="predicted"/>
<dbReference type="EMBL" id="CP064955">
    <property type="protein sequence ID" value="QPK82923.1"/>
    <property type="molecule type" value="Genomic_DNA"/>
</dbReference>
<dbReference type="InterPro" id="IPR000524">
    <property type="entry name" value="Tscrpt_reg_HTH_GntR"/>
</dbReference>